<protein>
    <submittedName>
        <fullName evidence="1">Uncharacterized protein</fullName>
    </submittedName>
</protein>
<proteinExistence type="predicted"/>
<evidence type="ECO:0000313" key="2">
    <source>
        <dbReference type="Proteomes" id="UP000250166"/>
    </source>
</evidence>
<dbReference type="EMBL" id="UAWL01000006">
    <property type="protein sequence ID" value="SQB97342.1"/>
    <property type="molecule type" value="Genomic_DNA"/>
</dbReference>
<evidence type="ECO:0000313" key="1">
    <source>
        <dbReference type="EMBL" id="SQB97342.1"/>
    </source>
</evidence>
<sequence length="42" mass="4916">MNLKGIYYHMNPIDTPAFYYPTTHNFVLMLEIGIGLNRPFVL</sequence>
<dbReference type="AlphaFoldDB" id="A0A2X3AZW9"/>
<dbReference type="RefSeq" id="WP_023947450.1">
    <property type="nucleotide sequence ID" value="NZ_JAERIV010000009.1"/>
</dbReference>
<name>A0A2X3AZW9_9HELI</name>
<reference evidence="1 2" key="1">
    <citation type="submission" date="2018-06" db="EMBL/GenBank/DDBJ databases">
        <authorList>
            <consortium name="Pathogen Informatics"/>
            <person name="Doyle S."/>
        </authorList>
    </citation>
    <scope>NUCLEOTIDE SEQUENCE [LARGE SCALE GENOMIC DNA]</scope>
    <source>
        <strain evidence="1 2">NCTC13102</strain>
    </source>
</reference>
<organism evidence="1 2">
    <name type="scientific">Helicobacter fennelliae</name>
    <dbReference type="NCBI Taxonomy" id="215"/>
    <lineage>
        <taxon>Bacteria</taxon>
        <taxon>Pseudomonadati</taxon>
        <taxon>Campylobacterota</taxon>
        <taxon>Epsilonproteobacteria</taxon>
        <taxon>Campylobacterales</taxon>
        <taxon>Helicobacteraceae</taxon>
        <taxon>Helicobacter</taxon>
    </lineage>
</organism>
<dbReference type="Proteomes" id="UP000250166">
    <property type="component" value="Unassembled WGS sequence"/>
</dbReference>
<accession>A0A2X3AZW9</accession>
<gene>
    <name evidence="1" type="ORF">NCTC13102_00073</name>
</gene>